<reference evidence="1 2" key="1">
    <citation type="submission" date="2009-01" db="EMBL/GenBank/DDBJ databases">
        <authorList>
            <person name="Fulton L."/>
            <person name="Clifton S."/>
            <person name="Chinwalla A.T."/>
            <person name="Mitreva M."/>
            <person name="Sodergren E."/>
            <person name="Weinstock G."/>
            <person name="Clifton S."/>
            <person name="Dooling D.J."/>
            <person name="Fulton B."/>
            <person name="Minx P."/>
            <person name="Pepin K.H."/>
            <person name="Johnson M."/>
            <person name="Bhonagiri V."/>
            <person name="Nash W.E."/>
            <person name="Mardis E.R."/>
            <person name="Wilson R.K."/>
        </authorList>
    </citation>
    <scope>NUCLEOTIDE SEQUENCE [LARGE SCALE GENOMIC DNA]</scope>
    <source>
        <strain evidence="1 2">ATCC 23834</strain>
    </source>
</reference>
<dbReference type="Proteomes" id="UP000005837">
    <property type="component" value="Unassembled WGS sequence"/>
</dbReference>
<sequence>MPLPTASNLPQLLHRYCIIFPTLRDTIRAPSRVAALGQCRLVLLGCRGGCVRTRRVAVLVLSSPPVWRGFSCLPF</sequence>
<organism evidence="1 2">
    <name type="scientific">Eikenella corrodens ATCC 23834</name>
    <dbReference type="NCBI Taxonomy" id="546274"/>
    <lineage>
        <taxon>Bacteria</taxon>
        <taxon>Pseudomonadati</taxon>
        <taxon>Pseudomonadota</taxon>
        <taxon>Betaproteobacteria</taxon>
        <taxon>Neisseriales</taxon>
        <taxon>Neisseriaceae</taxon>
        <taxon>Eikenella</taxon>
    </lineage>
</organism>
<accession>C0DSG7</accession>
<dbReference type="AlphaFoldDB" id="C0DSG7"/>
<comment type="caution">
    <text evidence="1">The sequence shown here is derived from an EMBL/GenBank/DDBJ whole genome shotgun (WGS) entry which is preliminary data.</text>
</comment>
<gene>
    <name evidence="1" type="ORF">EIKCOROL_00289</name>
</gene>
<evidence type="ECO:0000313" key="2">
    <source>
        <dbReference type="Proteomes" id="UP000005837"/>
    </source>
</evidence>
<name>C0DSG7_EIKCO</name>
<protein>
    <submittedName>
        <fullName evidence="1">Uncharacterized protein</fullName>
    </submittedName>
</protein>
<dbReference type="HOGENOM" id="CLU_2665306_0_0_4"/>
<dbReference type="EMBL" id="ACEA01000005">
    <property type="protein sequence ID" value="EEG24989.1"/>
    <property type="molecule type" value="Genomic_DNA"/>
</dbReference>
<proteinExistence type="predicted"/>
<evidence type="ECO:0000313" key="1">
    <source>
        <dbReference type="EMBL" id="EEG24989.1"/>
    </source>
</evidence>